<dbReference type="OrthoDB" id="9809277at2"/>
<evidence type="ECO:0000256" key="6">
    <source>
        <dbReference type="ARBA" id="ARBA00023277"/>
    </source>
</evidence>
<proteinExistence type="inferred from homology"/>
<keyword evidence="3 11" id="KW-0858">Xylan degradation</keyword>
<dbReference type="Pfam" id="PF00331">
    <property type="entry name" value="Glyco_hydro_10"/>
    <property type="match status" value="1"/>
</dbReference>
<gene>
    <name evidence="11" type="ORF">C8D82_13725</name>
</gene>
<keyword evidence="8 9" id="KW-0624">Polysaccharide degradation</keyword>
<keyword evidence="5 9" id="KW-0378">Hydrolase</keyword>
<organism evidence="11 12">
    <name type="scientific">Victivallis vadensis</name>
    <dbReference type="NCBI Taxonomy" id="172901"/>
    <lineage>
        <taxon>Bacteria</taxon>
        <taxon>Pseudomonadati</taxon>
        <taxon>Lentisphaerota</taxon>
        <taxon>Lentisphaeria</taxon>
        <taxon>Victivallales</taxon>
        <taxon>Victivallaceae</taxon>
        <taxon>Victivallis</taxon>
    </lineage>
</organism>
<dbReference type="AlphaFoldDB" id="A0A2U1AI50"/>
<dbReference type="PANTHER" id="PTHR31490">
    <property type="entry name" value="GLYCOSYL HYDROLASE"/>
    <property type="match status" value="1"/>
</dbReference>
<evidence type="ECO:0000256" key="2">
    <source>
        <dbReference type="ARBA" id="ARBA00007495"/>
    </source>
</evidence>
<sequence>MTEYRKPEVSQSEIDAAFSDAYRALWNDDVQRKIDADIERNRKADGEFQLPASAAGREIKVEQLSHDFVFGAHIFNFNQLGSDERNRRYKELYGTLFNSATIAFYWKQLELEEGHPRFRAEYRDSADFWNNCPEPNRQPHWRRPATDPVVEFCRSKGIRLHGHTLVWGNNRWQIPDWLISRIPFDYLKNADLERNSRDNTLISDVMTAAAFRDMSAGEMEKALPEYTTLINTLTAKRIVEIAMRYGDKIDSWDVVNESAGDFGKGNMVPGSKLCKSWYGPMPGDYTYRGFKIAEGVFPPEAKLNINDYNLNEDYLNQVRDLRRRGCKIDIMGAQMHLFDPQICRDIADGKSLRQSPEEVRRTMELIGRAGLPIHLSEITITAPGGDRRGEIIQAGIARNLYRLWFSLAPMMGITWWNVVDGCGAPGEPAVSGLFTRDMEPKLSYFALDGLINREWRTGLVCRADKSAVAGFRGFRGRYRLSWTAADGGTESFNCHLS</sequence>
<protein>
    <recommendedName>
        <fullName evidence="9">Beta-xylanase</fullName>
        <ecNumber evidence="9">3.2.1.8</ecNumber>
    </recommendedName>
</protein>
<evidence type="ECO:0000313" key="12">
    <source>
        <dbReference type="Proteomes" id="UP000245959"/>
    </source>
</evidence>
<keyword evidence="12" id="KW-1185">Reference proteome</keyword>
<evidence type="ECO:0000259" key="10">
    <source>
        <dbReference type="PROSITE" id="PS51760"/>
    </source>
</evidence>
<dbReference type="Proteomes" id="UP000245959">
    <property type="component" value="Unassembled WGS sequence"/>
</dbReference>
<dbReference type="InterPro" id="IPR044846">
    <property type="entry name" value="GH10"/>
</dbReference>
<evidence type="ECO:0000256" key="3">
    <source>
        <dbReference type="ARBA" id="ARBA00022651"/>
    </source>
</evidence>
<comment type="catalytic activity">
    <reaction evidence="1 9">
        <text>Endohydrolysis of (1-&gt;4)-beta-D-xylosidic linkages in xylans.</text>
        <dbReference type="EC" id="3.2.1.8"/>
    </reaction>
</comment>
<dbReference type="InterPro" id="IPR017853">
    <property type="entry name" value="GH"/>
</dbReference>
<dbReference type="SUPFAM" id="SSF51445">
    <property type="entry name" value="(Trans)glycosidases"/>
    <property type="match status" value="1"/>
</dbReference>
<dbReference type="GO" id="GO:0045493">
    <property type="term" value="P:xylan catabolic process"/>
    <property type="evidence" value="ECO:0007669"/>
    <property type="project" value="UniProtKB-KW"/>
</dbReference>
<evidence type="ECO:0000256" key="7">
    <source>
        <dbReference type="ARBA" id="ARBA00023295"/>
    </source>
</evidence>
<evidence type="ECO:0000256" key="8">
    <source>
        <dbReference type="ARBA" id="ARBA00023326"/>
    </source>
</evidence>
<dbReference type="PANTHER" id="PTHR31490:SF88">
    <property type="entry name" value="BETA-XYLANASE"/>
    <property type="match status" value="1"/>
</dbReference>
<dbReference type="SMART" id="SM00633">
    <property type="entry name" value="Glyco_10"/>
    <property type="match status" value="1"/>
</dbReference>
<dbReference type="EMBL" id="QEKH01000037">
    <property type="protein sequence ID" value="PVY36061.1"/>
    <property type="molecule type" value="Genomic_DNA"/>
</dbReference>
<keyword evidence="4" id="KW-0732">Signal</keyword>
<reference evidence="11 12" key="1">
    <citation type="submission" date="2018-04" db="EMBL/GenBank/DDBJ databases">
        <title>Genomic Encyclopedia of Type Strains, Phase IV (KMG-IV): sequencing the most valuable type-strain genomes for metagenomic binning, comparative biology and taxonomic classification.</title>
        <authorList>
            <person name="Goeker M."/>
        </authorList>
    </citation>
    <scope>NUCLEOTIDE SEQUENCE [LARGE SCALE GENOMIC DNA]</scope>
    <source>
        <strain evidence="11 12">DSM 14823</strain>
    </source>
</reference>
<dbReference type="PROSITE" id="PS51760">
    <property type="entry name" value="GH10_2"/>
    <property type="match status" value="1"/>
</dbReference>
<keyword evidence="6 9" id="KW-0119">Carbohydrate metabolism</keyword>
<dbReference type="GO" id="GO:0031176">
    <property type="term" value="F:endo-1,4-beta-xylanase activity"/>
    <property type="evidence" value="ECO:0007669"/>
    <property type="project" value="UniProtKB-EC"/>
</dbReference>
<dbReference type="PRINTS" id="PR00134">
    <property type="entry name" value="GLHYDRLASE10"/>
</dbReference>
<accession>A0A2U1AI50</accession>
<dbReference type="EC" id="3.2.1.8" evidence="9"/>
<evidence type="ECO:0000256" key="9">
    <source>
        <dbReference type="RuleBase" id="RU361174"/>
    </source>
</evidence>
<name>A0A2U1AI50_9BACT</name>
<dbReference type="InterPro" id="IPR001000">
    <property type="entry name" value="GH10_dom"/>
</dbReference>
<feature type="domain" description="GH10" evidence="10">
    <location>
        <begin position="74"/>
        <end position="450"/>
    </location>
</feature>
<dbReference type="Gene3D" id="3.20.20.80">
    <property type="entry name" value="Glycosidases"/>
    <property type="match status" value="1"/>
</dbReference>
<evidence type="ECO:0000256" key="1">
    <source>
        <dbReference type="ARBA" id="ARBA00000681"/>
    </source>
</evidence>
<comment type="similarity">
    <text evidence="2 9">Belongs to the glycosyl hydrolase 10 (cellulase F) family.</text>
</comment>
<keyword evidence="7 9" id="KW-0326">Glycosidase</keyword>
<evidence type="ECO:0000313" key="11">
    <source>
        <dbReference type="EMBL" id="PVY36061.1"/>
    </source>
</evidence>
<comment type="caution">
    <text evidence="11">The sequence shown here is derived from an EMBL/GenBank/DDBJ whole genome shotgun (WGS) entry which is preliminary data.</text>
</comment>
<evidence type="ECO:0000256" key="5">
    <source>
        <dbReference type="ARBA" id="ARBA00022801"/>
    </source>
</evidence>
<evidence type="ECO:0000256" key="4">
    <source>
        <dbReference type="ARBA" id="ARBA00022729"/>
    </source>
</evidence>